<protein>
    <submittedName>
        <fullName evidence="13">Unannotated protein</fullName>
    </submittedName>
</protein>
<dbReference type="GO" id="GO:0046872">
    <property type="term" value="F:metal ion binding"/>
    <property type="evidence" value="ECO:0007669"/>
    <property type="project" value="UniProtKB-KW"/>
</dbReference>
<evidence type="ECO:0000256" key="11">
    <source>
        <dbReference type="SAM" id="Phobius"/>
    </source>
</evidence>
<feature type="transmembrane region" description="Helical" evidence="11">
    <location>
        <begin position="208"/>
        <end position="228"/>
    </location>
</feature>
<evidence type="ECO:0000256" key="5">
    <source>
        <dbReference type="ARBA" id="ARBA00022723"/>
    </source>
</evidence>
<keyword evidence="2" id="KW-1003">Cell membrane</keyword>
<evidence type="ECO:0000313" key="14">
    <source>
        <dbReference type="EMBL" id="CAB4595791.1"/>
    </source>
</evidence>
<name>A0A6J6C8R8_9ZZZZ</name>
<evidence type="ECO:0000313" key="16">
    <source>
        <dbReference type="EMBL" id="CAB4783332.1"/>
    </source>
</evidence>
<dbReference type="EMBL" id="CAFBRX010000084">
    <property type="protein sequence ID" value="CAB5124641.1"/>
    <property type="molecule type" value="Genomic_DNA"/>
</dbReference>
<dbReference type="EMBL" id="CAEZVL010000061">
    <property type="protein sequence ID" value="CAB4628757.1"/>
    <property type="molecule type" value="Genomic_DNA"/>
</dbReference>
<evidence type="ECO:0000256" key="3">
    <source>
        <dbReference type="ARBA" id="ARBA00022670"/>
    </source>
</evidence>
<organism evidence="13">
    <name type="scientific">freshwater metagenome</name>
    <dbReference type="NCBI Taxonomy" id="449393"/>
    <lineage>
        <taxon>unclassified sequences</taxon>
        <taxon>metagenomes</taxon>
        <taxon>ecological metagenomes</taxon>
    </lineage>
</organism>
<evidence type="ECO:0000313" key="17">
    <source>
        <dbReference type="EMBL" id="CAB4967897.1"/>
    </source>
</evidence>
<feature type="transmembrane region" description="Helical" evidence="11">
    <location>
        <begin position="53"/>
        <end position="74"/>
    </location>
</feature>
<dbReference type="InterPro" id="IPR001915">
    <property type="entry name" value="Peptidase_M48"/>
</dbReference>
<evidence type="ECO:0000256" key="9">
    <source>
        <dbReference type="ARBA" id="ARBA00023049"/>
    </source>
</evidence>
<evidence type="ECO:0000313" key="19">
    <source>
        <dbReference type="EMBL" id="CAB5124641.1"/>
    </source>
</evidence>
<evidence type="ECO:0000256" key="1">
    <source>
        <dbReference type="ARBA" id="ARBA00001947"/>
    </source>
</evidence>
<dbReference type="EMBL" id="CAFBQJ010000031">
    <property type="protein sequence ID" value="CAB5045812.1"/>
    <property type="molecule type" value="Genomic_DNA"/>
</dbReference>
<evidence type="ECO:0000256" key="10">
    <source>
        <dbReference type="ARBA" id="ARBA00023136"/>
    </source>
</evidence>
<feature type="domain" description="Peptidase M48" evidence="12">
    <location>
        <begin position="92"/>
        <end position="288"/>
    </location>
</feature>
<dbReference type="Gene3D" id="3.30.2010.10">
    <property type="entry name" value="Metalloproteases ('zincins'), catalytic domain"/>
    <property type="match status" value="1"/>
</dbReference>
<keyword evidence="8 11" id="KW-1133">Transmembrane helix</keyword>
<evidence type="ECO:0000256" key="4">
    <source>
        <dbReference type="ARBA" id="ARBA00022692"/>
    </source>
</evidence>
<evidence type="ECO:0000256" key="6">
    <source>
        <dbReference type="ARBA" id="ARBA00022801"/>
    </source>
</evidence>
<evidence type="ECO:0000313" key="13">
    <source>
        <dbReference type="EMBL" id="CAB4547544.1"/>
    </source>
</evidence>
<dbReference type="AlphaFoldDB" id="A0A6J6C8R8"/>
<keyword evidence="10 11" id="KW-0472">Membrane</keyword>
<evidence type="ECO:0000256" key="2">
    <source>
        <dbReference type="ARBA" id="ARBA00022475"/>
    </source>
</evidence>
<evidence type="ECO:0000259" key="12">
    <source>
        <dbReference type="Pfam" id="PF01435"/>
    </source>
</evidence>
<accession>A0A6J6C8R8</accession>
<dbReference type="GO" id="GO:0006508">
    <property type="term" value="P:proteolysis"/>
    <property type="evidence" value="ECO:0007669"/>
    <property type="project" value="UniProtKB-KW"/>
</dbReference>
<dbReference type="EMBL" id="CAFBNZ010000030">
    <property type="protein sequence ID" value="CAB4967897.1"/>
    <property type="molecule type" value="Genomic_DNA"/>
</dbReference>
<evidence type="ECO:0000313" key="18">
    <source>
        <dbReference type="EMBL" id="CAB5045812.1"/>
    </source>
</evidence>
<keyword evidence="7" id="KW-0862">Zinc</keyword>
<keyword evidence="9" id="KW-0482">Metalloprotease</keyword>
<dbReference type="EMBL" id="CAEZZV010000127">
    <property type="protein sequence ID" value="CAB4783332.1"/>
    <property type="molecule type" value="Genomic_DNA"/>
</dbReference>
<comment type="cofactor">
    <cofactor evidence="1">
        <name>Zn(2+)</name>
        <dbReference type="ChEBI" id="CHEBI:29105"/>
    </cofactor>
</comment>
<reference evidence="13" key="1">
    <citation type="submission" date="2020-05" db="EMBL/GenBank/DDBJ databases">
        <authorList>
            <person name="Chiriac C."/>
            <person name="Salcher M."/>
            <person name="Ghai R."/>
            <person name="Kavagutti S V."/>
        </authorList>
    </citation>
    <scope>NUCLEOTIDE SEQUENCE</scope>
</reference>
<evidence type="ECO:0000313" key="15">
    <source>
        <dbReference type="EMBL" id="CAB4628757.1"/>
    </source>
</evidence>
<dbReference type="Pfam" id="PF01435">
    <property type="entry name" value="Peptidase_M48"/>
    <property type="match status" value="1"/>
</dbReference>
<evidence type="ECO:0000256" key="7">
    <source>
        <dbReference type="ARBA" id="ARBA00022833"/>
    </source>
</evidence>
<evidence type="ECO:0000256" key="8">
    <source>
        <dbReference type="ARBA" id="ARBA00022989"/>
    </source>
</evidence>
<proteinExistence type="predicted"/>
<dbReference type="InterPro" id="IPR050083">
    <property type="entry name" value="HtpX_protease"/>
</dbReference>
<dbReference type="PANTHER" id="PTHR43221">
    <property type="entry name" value="PROTEASE HTPX"/>
    <property type="match status" value="1"/>
</dbReference>
<dbReference type="EMBL" id="CAEZSL010000115">
    <property type="protein sequence ID" value="CAB4547544.1"/>
    <property type="molecule type" value="Genomic_DNA"/>
</dbReference>
<feature type="transmembrane region" description="Helical" evidence="11">
    <location>
        <begin position="21"/>
        <end position="47"/>
    </location>
</feature>
<dbReference type="PANTHER" id="PTHR43221:SF2">
    <property type="entry name" value="PROTEASE HTPX HOMOLOG"/>
    <property type="match status" value="1"/>
</dbReference>
<keyword evidence="5" id="KW-0479">Metal-binding</keyword>
<gene>
    <name evidence="13" type="ORF">UFOPK1421_01049</name>
    <name evidence="14" type="ORF">UFOPK1820_00408</name>
    <name evidence="15" type="ORF">UFOPK1960_00542</name>
    <name evidence="16" type="ORF">UFOPK2921_00997</name>
    <name evidence="17" type="ORF">UFOPK3889_00275</name>
    <name evidence="18" type="ORF">UFOPK4275_00281</name>
    <name evidence="19" type="ORF">UFOPK4422_00912</name>
</gene>
<dbReference type="EMBL" id="CAEZUK010000045">
    <property type="protein sequence ID" value="CAB4595791.1"/>
    <property type="molecule type" value="Genomic_DNA"/>
</dbReference>
<keyword evidence="4 11" id="KW-0812">Transmembrane</keyword>
<keyword evidence="3" id="KW-0645">Protease</keyword>
<sequence length="307" mass="34118">MTPPKIDSKGRSRRARHFDRAALYAFVPVIAIIPVWLIAMTLLWLPIGWLTNIALWEMLFAYLAAGSTLFIPSVQRRILTLLMGARKPTSGEAPKLQSAFNEVTQAWHLRDRNFAVGVVDDTELNAFASGGHLVIVTSFAITELNHDELCGVLAHELCHHLGSHTVALTIGQWLTLPVYFLARVGAFMRNVSHAATDTFARRSELARLLGRFIAAIFNAMSLFFNAGYSAIRFLGNMVGRSAEFHADQRVVRMGYGRQLAAALKRTIVSGMRSTSHPPARTRIARIEAALRPDRKGHPSTTRPKRQP</sequence>
<dbReference type="GO" id="GO:0004222">
    <property type="term" value="F:metalloendopeptidase activity"/>
    <property type="evidence" value="ECO:0007669"/>
    <property type="project" value="InterPro"/>
</dbReference>
<keyword evidence="6" id="KW-0378">Hydrolase</keyword>